<keyword evidence="2" id="KW-0472">Membrane</keyword>
<feature type="transmembrane region" description="Helical" evidence="2">
    <location>
        <begin position="43"/>
        <end position="67"/>
    </location>
</feature>
<keyword evidence="2" id="KW-1133">Transmembrane helix</keyword>
<protein>
    <submittedName>
        <fullName evidence="5">LysM peptidoglycan-binding domain-containing protein</fullName>
    </submittedName>
</protein>
<dbReference type="SMART" id="SM00257">
    <property type="entry name" value="LysM"/>
    <property type="match status" value="1"/>
</dbReference>
<evidence type="ECO:0000256" key="2">
    <source>
        <dbReference type="SAM" id="Phobius"/>
    </source>
</evidence>
<feature type="transmembrane region" description="Helical" evidence="2">
    <location>
        <begin position="88"/>
        <end position="108"/>
    </location>
</feature>
<comment type="caution">
    <text evidence="5">The sequence shown here is derived from an EMBL/GenBank/DDBJ whole genome shotgun (WGS) entry which is preliminary data.</text>
</comment>
<accession>A0A930UY70</accession>
<evidence type="ECO:0000256" key="3">
    <source>
        <dbReference type="SAM" id="SignalP"/>
    </source>
</evidence>
<dbReference type="PANTHER" id="PTHR34700">
    <property type="entry name" value="POTASSIUM BINDING PROTEIN KBP"/>
    <property type="match status" value="1"/>
</dbReference>
<dbReference type="RefSeq" id="WP_194503125.1">
    <property type="nucleotide sequence ID" value="NZ_JADIVZ010000003.1"/>
</dbReference>
<reference evidence="5" key="1">
    <citation type="submission" date="2020-11" db="EMBL/GenBank/DDBJ databases">
        <title>Nocardioides sp. CBS4Y-1, whole genome shotgun sequence.</title>
        <authorList>
            <person name="Tuo L."/>
        </authorList>
    </citation>
    <scope>NUCLEOTIDE SEQUENCE</scope>
    <source>
        <strain evidence="5">CBS4Y-1</strain>
    </source>
</reference>
<evidence type="ECO:0000313" key="5">
    <source>
        <dbReference type="EMBL" id="MBF4161877.1"/>
    </source>
</evidence>
<feature type="region of interest" description="Disordered" evidence="1">
    <location>
        <begin position="109"/>
        <end position="145"/>
    </location>
</feature>
<feature type="chain" id="PRO_5037483582" evidence="3">
    <location>
        <begin position="23"/>
        <end position="223"/>
    </location>
</feature>
<evidence type="ECO:0000313" key="6">
    <source>
        <dbReference type="Proteomes" id="UP000656804"/>
    </source>
</evidence>
<name>A0A930UY70_9ACTN</name>
<feature type="signal peptide" evidence="3">
    <location>
        <begin position="1"/>
        <end position="22"/>
    </location>
</feature>
<dbReference type="Pfam" id="PF01476">
    <property type="entry name" value="LysM"/>
    <property type="match status" value="1"/>
</dbReference>
<organism evidence="5 6">
    <name type="scientific">Nocardioides acrostichi</name>
    <dbReference type="NCBI Taxonomy" id="2784339"/>
    <lineage>
        <taxon>Bacteria</taxon>
        <taxon>Bacillati</taxon>
        <taxon>Actinomycetota</taxon>
        <taxon>Actinomycetes</taxon>
        <taxon>Propionibacteriales</taxon>
        <taxon>Nocardioidaceae</taxon>
        <taxon>Nocardioides</taxon>
    </lineage>
</organism>
<gene>
    <name evidence="5" type="ORF">ISG29_09250</name>
</gene>
<proteinExistence type="predicted"/>
<evidence type="ECO:0000259" key="4">
    <source>
        <dbReference type="SMART" id="SM00257"/>
    </source>
</evidence>
<dbReference type="CDD" id="cd00118">
    <property type="entry name" value="LysM"/>
    <property type="match status" value="1"/>
</dbReference>
<feature type="domain" description="LysM" evidence="4">
    <location>
        <begin position="155"/>
        <end position="212"/>
    </location>
</feature>
<dbReference type="InterPro" id="IPR036779">
    <property type="entry name" value="LysM_dom_sf"/>
</dbReference>
<dbReference type="EMBL" id="JADIVZ010000003">
    <property type="protein sequence ID" value="MBF4161877.1"/>
    <property type="molecule type" value="Genomic_DNA"/>
</dbReference>
<dbReference type="PANTHER" id="PTHR34700:SF4">
    <property type="entry name" value="PHAGE-LIKE ELEMENT PBSX PROTEIN XKDP"/>
    <property type="match status" value="1"/>
</dbReference>
<keyword evidence="2" id="KW-0812">Transmembrane</keyword>
<evidence type="ECO:0000256" key="1">
    <source>
        <dbReference type="SAM" id="MobiDB-lite"/>
    </source>
</evidence>
<dbReference type="Proteomes" id="UP000656804">
    <property type="component" value="Unassembled WGS sequence"/>
</dbReference>
<keyword evidence="6" id="KW-1185">Reference proteome</keyword>
<feature type="compositionally biased region" description="Basic and acidic residues" evidence="1">
    <location>
        <begin position="115"/>
        <end position="138"/>
    </location>
</feature>
<dbReference type="InterPro" id="IPR052196">
    <property type="entry name" value="Bact_Kbp"/>
</dbReference>
<keyword evidence="3" id="KW-0732">Signal</keyword>
<dbReference type="Gene3D" id="3.10.350.10">
    <property type="entry name" value="LysM domain"/>
    <property type="match status" value="1"/>
</dbReference>
<sequence length="223" mass="23209">MKSAGTSSRGLALLGGSTAALAAVVTCAPPPHAPHTDRFDTVLVWMCSWALVACAVWVWSCAIAVSVSVLRTGGVHRPRGVPRGIHRLLVGTCGLALVGATVGVAMPATATPGGVHHDQEHQHAAARHQESQRDDGRLARPSVATRPALGERPSVAVVRPGDSLWRITAARLGPDASDADIAAAWPRLYAANAVIVGADPDLISPGQRLRVPSLLDHTSRETP</sequence>
<dbReference type="InterPro" id="IPR018392">
    <property type="entry name" value="LysM"/>
</dbReference>
<dbReference type="AlphaFoldDB" id="A0A930UY70"/>